<dbReference type="GO" id="GO:0045948">
    <property type="term" value="P:positive regulation of translational initiation"/>
    <property type="evidence" value="ECO:0007669"/>
    <property type="project" value="Ensembl"/>
</dbReference>
<dbReference type="GO" id="GO:0061630">
    <property type="term" value="F:ubiquitin protein ligase activity"/>
    <property type="evidence" value="ECO:0007669"/>
    <property type="project" value="Ensembl"/>
</dbReference>
<dbReference type="Ensembl" id="ENSPTIT00000000911.1">
    <property type="protein sequence ID" value="ENSPTIP00000000332.1"/>
    <property type="gene ID" value="ENSPTIG00000000788.1"/>
</dbReference>
<comment type="similarity">
    <text evidence="1">Belongs to the WD repeat WDR24 family.</text>
</comment>
<dbReference type="GO" id="GO:0005829">
    <property type="term" value="C:cytosol"/>
    <property type="evidence" value="ECO:0007669"/>
    <property type="project" value="Ensembl"/>
</dbReference>
<dbReference type="CDD" id="cd16693">
    <property type="entry name" value="mRING-H2-C3H3C2_WDR24"/>
    <property type="match status" value="1"/>
</dbReference>
<feature type="compositionally biased region" description="Polar residues" evidence="10">
    <location>
        <begin position="632"/>
        <end position="641"/>
    </location>
</feature>
<evidence type="ECO:0000256" key="4">
    <source>
        <dbReference type="ARBA" id="ARBA00022737"/>
    </source>
</evidence>
<dbReference type="PANTHER" id="PTHR46200">
    <property type="entry name" value="GATOR COMPLEX PROTEIN WDR24"/>
    <property type="match status" value="1"/>
</dbReference>
<dbReference type="GO" id="GO:0085020">
    <property type="term" value="P:protein K6-linked ubiquitination"/>
    <property type="evidence" value="ECO:0007669"/>
    <property type="project" value="Ensembl"/>
</dbReference>
<feature type="compositionally biased region" description="Basic and acidic residues" evidence="10">
    <location>
        <begin position="616"/>
        <end position="627"/>
    </location>
</feature>
<keyword evidence="2 9" id="KW-0853">WD repeat</keyword>
<dbReference type="GO" id="GO:0045947">
    <property type="term" value="P:negative regulation of translational initiation"/>
    <property type="evidence" value="ECO:0007669"/>
    <property type="project" value="Ensembl"/>
</dbReference>
<keyword evidence="6" id="KW-0862">Zinc</keyword>
<dbReference type="PROSITE" id="PS50294">
    <property type="entry name" value="WD_REPEATS_REGION"/>
    <property type="match status" value="1"/>
</dbReference>
<evidence type="ECO:0000256" key="10">
    <source>
        <dbReference type="SAM" id="MobiDB-lite"/>
    </source>
</evidence>
<feature type="region of interest" description="Disordered" evidence="10">
    <location>
        <begin position="698"/>
        <end position="725"/>
    </location>
</feature>
<dbReference type="GO" id="GO:1904262">
    <property type="term" value="P:negative regulation of TORC1 signaling"/>
    <property type="evidence" value="ECO:0007669"/>
    <property type="project" value="Ensembl"/>
</dbReference>
<dbReference type="GeneTree" id="ENSGT00940000159396"/>
<keyword evidence="12" id="KW-1185">Reference proteome</keyword>
<evidence type="ECO:0000313" key="12">
    <source>
        <dbReference type="Proteomes" id="UP000675900"/>
    </source>
</evidence>
<dbReference type="GO" id="GO:1904263">
    <property type="term" value="P:positive regulation of TORC1 signaling"/>
    <property type="evidence" value="ECO:0007669"/>
    <property type="project" value="Ensembl"/>
</dbReference>
<dbReference type="InterPro" id="IPR037590">
    <property type="entry name" value="WDR24"/>
</dbReference>
<dbReference type="GO" id="GO:0008270">
    <property type="term" value="F:zinc ion binding"/>
    <property type="evidence" value="ECO:0007669"/>
    <property type="project" value="UniProtKB-KW"/>
</dbReference>
<dbReference type="GO" id="GO:0038202">
    <property type="term" value="P:TORC1 signaling"/>
    <property type="evidence" value="ECO:0007669"/>
    <property type="project" value="Ensembl"/>
</dbReference>
<sequence length="888" mass="98989">TSTDHFRRAGGREREGLLPAWRFRPGPPGSFRRWPVHLTGLVSPPPPPRAAMEKMSRVTTALGGSALTGRTMHCHLDAPANAISVCRDAAQVVVAGRSIFKIYAIEDEQFVEKLNLRVGRKPSLNLSCADVVWHQMDENLLATAATNGVVVTWNLGRPSRNKQDQLFTEHKRTVNKVCFHPTEAHVLLSGSQDGFMKCFDLRRKDSVSTFSGEALEVVGQVEKGTILQVCSPRALPEWLRVSMGAGVQSLQGRHTWLPSLLEPPVGWLSHLLPPWMSTGQSESVRDVQFSIRDYFTFASTFENGNVQLWDIRRPDRCERMFTAHNGPVFCCDWHPEDRGWLATGGRDKMVKVWDMTTHRAKEVHCVQTIASVARVKWRPECRHHLATCSMMVDHNIYVWDVRRPFVPAAMFEEHRDVTTGIAWRHPHDPSFLLSGSKDSTLCQHLFRDASQPVERANPEGLCYGLFGDLAFAAKESLVAAESGRKPYAGDRRHPIFFKRKLDPAEPFVGLASSALSVFEIEPGSGSMNWFVDTAERYALAGRPLAELCDHNAKVARELGRNQVAQTWTMLRIIYCSPGLAPATSLNHSVGKGSSCGLPLMNSFNLKDMAPGLGSETRLDRSKGDTRSDTVLLDSSATLITNEDNEETEGSDVPADYLLGDVEGEEDELYLLDPEHAHPEEPEYVLPQEAFPLRHEIVDTPPGPEHLQDKADSPHVSGSEADAASSAPMDSSFSLISVSHALYDSRLPPDFFSALVCDMLRFYAEQGDVQMAVSVLIVLGERVRKDIDEQTQEHWYTSYIDLLQRFCLWNVSNQVVKLSTSRAVSCLNQASTTLHVNCSHCKRPMSSRGWVCDRCHRCASMCAVCHHVVKGLFVWCQGCSHGGHLQHIM</sequence>
<dbReference type="Gene3D" id="2.130.10.10">
    <property type="entry name" value="YVTN repeat-like/Quinoprotein amine dehydrogenase"/>
    <property type="match status" value="1"/>
</dbReference>
<comment type="function">
    <text evidence="8">Catalytic component of the GATOR2 complex, a multiprotein complex that acts as an activator of the amino acid-sensing branch of the mTORC1 signaling pathway. The GATOR2 complex indirectly activates mTORC1 through the inhibition of the GATOR1 subcomplex. GATOR2 probably acts as an E3 ubiquitin-protein ligase toward GATOR1. In the presence of abundant amino acids, the GATOR2 complex mediates ubiquitination of the NPRL2 core component of the GATOR1 complex, leading to GATOR1 inactivation. In the absence of amino acids, GATOR2 is inhibited, activating the GATOR1 complex. In addition to its role in regulation of the mTORC1 complex, promotes the acidification of lysosomes and facilitates autophagic flux. Within the GATOR2 complex, WDR24 constitutes the catalytic subunit that mediates 'Lys-6'-linked ubiquitination of NPRL2.</text>
</comment>
<evidence type="ECO:0000256" key="2">
    <source>
        <dbReference type="ARBA" id="ARBA00022574"/>
    </source>
</evidence>
<keyword evidence="5" id="KW-0863">Zinc-finger</keyword>
<dbReference type="InterPro" id="IPR019775">
    <property type="entry name" value="WD40_repeat_CS"/>
</dbReference>
<dbReference type="PROSITE" id="PS00678">
    <property type="entry name" value="WD_REPEATS_1"/>
    <property type="match status" value="1"/>
</dbReference>
<dbReference type="GO" id="GO:0061462">
    <property type="term" value="P:protein localization to lysosome"/>
    <property type="evidence" value="ECO:0007669"/>
    <property type="project" value="Ensembl"/>
</dbReference>
<evidence type="ECO:0000313" key="11">
    <source>
        <dbReference type="Ensembl" id="ENSPTIP00000000332.1"/>
    </source>
</evidence>
<reference evidence="11" key="1">
    <citation type="submission" date="2025-08" db="UniProtKB">
        <authorList>
            <consortium name="Ensembl"/>
        </authorList>
    </citation>
    <scope>IDENTIFICATION</scope>
</reference>
<dbReference type="InterPro" id="IPR015943">
    <property type="entry name" value="WD40/YVTN_repeat-like_dom_sf"/>
</dbReference>
<protein>
    <recommendedName>
        <fullName evidence="7">GATOR2 complex protein WDR24</fullName>
    </recommendedName>
</protein>
<reference evidence="11" key="2">
    <citation type="submission" date="2025-09" db="UniProtKB">
        <authorList>
            <consortium name="Ensembl"/>
        </authorList>
    </citation>
    <scope>IDENTIFICATION</scope>
</reference>
<dbReference type="Pfam" id="PF00400">
    <property type="entry name" value="WD40"/>
    <property type="match status" value="2"/>
</dbReference>
<feature type="repeat" description="WD" evidence="9">
    <location>
        <begin position="321"/>
        <end position="363"/>
    </location>
</feature>
<dbReference type="GO" id="GO:0034198">
    <property type="term" value="P:cellular response to amino acid starvation"/>
    <property type="evidence" value="ECO:0007669"/>
    <property type="project" value="Ensembl"/>
</dbReference>
<evidence type="ECO:0000256" key="1">
    <source>
        <dbReference type="ARBA" id="ARBA00008134"/>
    </source>
</evidence>
<evidence type="ECO:0000256" key="7">
    <source>
        <dbReference type="ARBA" id="ARBA00040269"/>
    </source>
</evidence>
<feature type="region of interest" description="Disordered" evidence="10">
    <location>
        <begin position="614"/>
        <end position="654"/>
    </location>
</feature>
<dbReference type="GO" id="GO:0016239">
    <property type="term" value="P:positive regulation of macroautophagy"/>
    <property type="evidence" value="ECO:0007669"/>
    <property type="project" value="TreeGrafter"/>
</dbReference>
<gene>
    <name evidence="11" type="primary">WDR24</name>
</gene>
<evidence type="ECO:0000256" key="6">
    <source>
        <dbReference type="ARBA" id="ARBA00022833"/>
    </source>
</evidence>
<evidence type="ECO:0000256" key="5">
    <source>
        <dbReference type="ARBA" id="ARBA00022771"/>
    </source>
</evidence>
<keyword evidence="4" id="KW-0677">Repeat</keyword>
<evidence type="ECO:0000256" key="3">
    <source>
        <dbReference type="ARBA" id="ARBA00022723"/>
    </source>
</evidence>
<dbReference type="SMART" id="SM00320">
    <property type="entry name" value="WD40"/>
    <property type="match status" value="6"/>
</dbReference>
<dbReference type="PANTHER" id="PTHR46200:SF1">
    <property type="entry name" value="GATOR COMPLEX PROTEIN WDR24"/>
    <property type="match status" value="1"/>
</dbReference>
<dbReference type="SUPFAM" id="SSF50978">
    <property type="entry name" value="WD40 repeat-like"/>
    <property type="match status" value="1"/>
</dbReference>
<dbReference type="GO" id="GO:0002181">
    <property type="term" value="P:cytoplasmic translation"/>
    <property type="evidence" value="ECO:0007669"/>
    <property type="project" value="Ensembl"/>
</dbReference>
<proteinExistence type="inferred from homology"/>
<name>A0A8C9IYG6_PANTA</name>
<dbReference type="AlphaFoldDB" id="A0A8C9IYG6"/>
<evidence type="ECO:0000256" key="9">
    <source>
        <dbReference type="PROSITE-ProRule" id="PRU00221"/>
    </source>
</evidence>
<dbReference type="Proteomes" id="UP000675900">
    <property type="component" value="Unassembled WGS sequence"/>
</dbReference>
<organism evidence="11 12">
    <name type="scientific">Panthera tigris altaica</name>
    <name type="common">Siberian tiger</name>
    <dbReference type="NCBI Taxonomy" id="74533"/>
    <lineage>
        <taxon>Eukaryota</taxon>
        <taxon>Metazoa</taxon>
        <taxon>Chordata</taxon>
        <taxon>Craniata</taxon>
        <taxon>Vertebrata</taxon>
        <taxon>Euteleostomi</taxon>
        <taxon>Mammalia</taxon>
        <taxon>Eutheria</taxon>
        <taxon>Laurasiatheria</taxon>
        <taxon>Carnivora</taxon>
        <taxon>Feliformia</taxon>
        <taxon>Felidae</taxon>
        <taxon>Pantherinae</taxon>
        <taxon>Panthera</taxon>
    </lineage>
</organism>
<dbReference type="GO" id="GO:0061700">
    <property type="term" value="C:GATOR2 complex"/>
    <property type="evidence" value="ECO:0007669"/>
    <property type="project" value="Ensembl"/>
</dbReference>
<dbReference type="InterPro" id="IPR036322">
    <property type="entry name" value="WD40_repeat_dom_sf"/>
</dbReference>
<evidence type="ECO:0000256" key="8">
    <source>
        <dbReference type="ARBA" id="ARBA00046230"/>
    </source>
</evidence>
<dbReference type="InterPro" id="IPR001680">
    <property type="entry name" value="WD40_rpt"/>
</dbReference>
<dbReference type="PROSITE" id="PS50082">
    <property type="entry name" value="WD_REPEATS_2"/>
    <property type="match status" value="2"/>
</dbReference>
<keyword evidence="3" id="KW-0479">Metal-binding</keyword>
<dbReference type="GO" id="GO:0005765">
    <property type="term" value="C:lysosomal membrane"/>
    <property type="evidence" value="ECO:0007669"/>
    <property type="project" value="Ensembl"/>
</dbReference>
<accession>A0A8C9IYG6</accession>
<feature type="repeat" description="WD" evidence="9">
    <location>
        <begin position="167"/>
        <end position="209"/>
    </location>
</feature>